<accession>A0AAV5GVZ3</accession>
<name>A0AAV5GVZ3_9BASI</name>
<dbReference type="EMBL" id="BQKY01000014">
    <property type="protein sequence ID" value="GJN93647.1"/>
    <property type="molecule type" value="Genomic_DNA"/>
</dbReference>
<dbReference type="AlphaFoldDB" id="A0AAV5GVZ3"/>
<protein>
    <recommendedName>
        <fullName evidence="4">Selenoprotein O</fullName>
    </recommendedName>
</protein>
<keyword evidence="1" id="KW-0175">Coiled coil</keyword>
<evidence type="ECO:0000256" key="1">
    <source>
        <dbReference type="SAM" id="Coils"/>
    </source>
</evidence>
<keyword evidence="3" id="KW-1185">Reference proteome</keyword>
<reference evidence="2 3" key="1">
    <citation type="submission" date="2021-12" db="EMBL/GenBank/DDBJ databases">
        <title>High titer production of polyol ester of fatty acids by Rhodotorula paludigena BS15 towards product separation-free biomass refinery.</title>
        <authorList>
            <person name="Mano J."/>
            <person name="Ono H."/>
            <person name="Tanaka T."/>
            <person name="Naito K."/>
            <person name="Sushida H."/>
            <person name="Ike M."/>
            <person name="Tokuyasu K."/>
            <person name="Kitaoka M."/>
        </authorList>
    </citation>
    <scope>NUCLEOTIDE SEQUENCE [LARGE SCALE GENOMIC DNA]</scope>
    <source>
        <strain evidence="2 3">BS15</strain>
    </source>
</reference>
<evidence type="ECO:0000313" key="3">
    <source>
        <dbReference type="Proteomes" id="UP001342314"/>
    </source>
</evidence>
<dbReference type="Proteomes" id="UP001342314">
    <property type="component" value="Unassembled WGS sequence"/>
</dbReference>
<feature type="coiled-coil region" evidence="1">
    <location>
        <begin position="366"/>
        <end position="400"/>
    </location>
</feature>
<proteinExistence type="predicted"/>
<evidence type="ECO:0000313" key="2">
    <source>
        <dbReference type="EMBL" id="GJN93647.1"/>
    </source>
</evidence>
<organism evidence="2 3">
    <name type="scientific">Rhodotorula paludigena</name>
    <dbReference type="NCBI Taxonomy" id="86838"/>
    <lineage>
        <taxon>Eukaryota</taxon>
        <taxon>Fungi</taxon>
        <taxon>Dikarya</taxon>
        <taxon>Basidiomycota</taxon>
        <taxon>Pucciniomycotina</taxon>
        <taxon>Microbotryomycetes</taxon>
        <taxon>Sporidiobolales</taxon>
        <taxon>Sporidiobolaceae</taxon>
        <taxon>Rhodotorula</taxon>
    </lineage>
</organism>
<evidence type="ECO:0008006" key="4">
    <source>
        <dbReference type="Google" id="ProtNLM"/>
    </source>
</evidence>
<comment type="caution">
    <text evidence="2">The sequence shown here is derived from an EMBL/GenBank/DDBJ whole genome shotgun (WGS) entry which is preliminary data.</text>
</comment>
<gene>
    <name evidence="2" type="ORF">Rhopal_006704-T1</name>
</gene>
<sequence>MDSESAAAYQRHFSHLISIMTAAALDSFAILERLLSVFDYSAAQMLGFEKAFASWFATATFESPSRLSEVLQSELTDPETARAAEAAQGVALTGPAFTSVYAQLDESTAALVRGLAHQLPAMTYEERYQVGEQLARCSRRGCRRHYDANVFRIAKSKAIPEGDASRFKRAALKLATLTSPVEAEAQADEIRSNWPQLDWWLRWWSSERIAGMAYASQLSMGPVDLAKVPETTNAVEAHHKRVLQLAGDGDKYSFDVGIGQDTHEFGCGKTGKDNCFPAQLVYGHNGFLHSPDGQILTPVWQSNSCWLDAFLAIAPAWLRSPVNPDLPIDLASLFSGDSLSEAYWPIIHGLAAYLQYSHDGGVQQPVDAAQAKLTLMRNDLRRAMEDAEVLRESRRSKRNRFEDGFKSCSGMHSANEQLVPSPLRLLASSATLASS</sequence>